<dbReference type="AlphaFoldDB" id="A0A1R3G4W6"/>
<keyword evidence="3" id="KW-1185">Reference proteome</keyword>
<name>A0A1R3G4W6_9ROSI</name>
<feature type="region of interest" description="Disordered" evidence="1">
    <location>
        <begin position="52"/>
        <end position="84"/>
    </location>
</feature>
<feature type="compositionally biased region" description="Basic and acidic residues" evidence="1">
    <location>
        <begin position="67"/>
        <end position="78"/>
    </location>
</feature>
<evidence type="ECO:0000313" key="3">
    <source>
        <dbReference type="Proteomes" id="UP000187203"/>
    </source>
</evidence>
<evidence type="ECO:0000256" key="1">
    <source>
        <dbReference type="SAM" id="MobiDB-lite"/>
    </source>
</evidence>
<proteinExistence type="predicted"/>
<protein>
    <submittedName>
        <fullName evidence="2">Uncharacterized protein</fullName>
    </submittedName>
</protein>
<gene>
    <name evidence="2" type="ORF">COLO4_36836</name>
</gene>
<dbReference type="Proteomes" id="UP000187203">
    <property type="component" value="Unassembled WGS sequence"/>
</dbReference>
<evidence type="ECO:0000313" key="2">
    <source>
        <dbReference type="EMBL" id="OMO53129.1"/>
    </source>
</evidence>
<accession>A0A1R3G4W6</accession>
<dbReference type="EMBL" id="AWUE01023650">
    <property type="protein sequence ID" value="OMO53129.1"/>
    <property type="molecule type" value="Genomic_DNA"/>
</dbReference>
<comment type="caution">
    <text evidence="2">The sequence shown here is derived from an EMBL/GenBank/DDBJ whole genome shotgun (WGS) entry which is preliminary data.</text>
</comment>
<feature type="compositionally biased region" description="Polar residues" evidence="1">
    <location>
        <begin position="57"/>
        <end position="66"/>
    </location>
</feature>
<sequence>MVALPRRSHRRRQMIAKLHQDASLHLLNTAPTSISYESPWVLLDLTSHMAKPKLSDLKTSPRNGARSQEDTMALEKERRMKRSR</sequence>
<reference evidence="3" key="1">
    <citation type="submission" date="2013-09" db="EMBL/GenBank/DDBJ databases">
        <title>Corchorus olitorius genome sequencing.</title>
        <authorList>
            <person name="Alam M."/>
            <person name="Haque M.S."/>
            <person name="Islam M.S."/>
            <person name="Emdad E.M."/>
            <person name="Islam M.M."/>
            <person name="Ahmed B."/>
            <person name="Halim A."/>
            <person name="Hossen Q.M.M."/>
            <person name="Hossain M.Z."/>
            <person name="Ahmed R."/>
            <person name="Khan M.M."/>
            <person name="Islam R."/>
            <person name="Rashid M.M."/>
            <person name="Khan S.A."/>
            <person name="Rahman M.S."/>
            <person name="Alam M."/>
            <person name="Yahiya A.S."/>
            <person name="Khan M.S."/>
            <person name="Azam M.S."/>
            <person name="Haque T."/>
            <person name="Lashkar M.Z.H."/>
            <person name="Akhand A.I."/>
            <person name="Morshed G."/>
            <person name="Roy S."/>
            <person name="Uddin K.S."/>
            <person name="Rabeya T."/>
            <person name="Hossain A.S."/>
            <person name="Chowdhury A."/>
            <person name="Snigdha A.R."/>
            <person name="Mortoza M.S."/>
            <person name="Matin S.A."/>
            <person name="Hoque S.M.E."/>
            <person name="Islam M.K."/>
            <person name="Roy D.K."/>
            <person name="Haider R."/>
            <person name="Moosa M.M."/>
            <person name="Elias S.M."/>
            <person name="Hasan A.M."/>
            <person name="Jahan S."/>
            <person name="Shafiuddin M."/>
            <person name="Mahmood N."/>
            <person name="Shommy N.S."/>
        </authorList>
    </citation>
    <scope>NUCLEOTIDE SEQUENCE [LARGE SCALE GENOMIC DNA]</scope>
    <source>
        <strain evidence="3">cv. O-4</strain>
    </source>
</reference>
<organism evidence="2 3">
    <name type="scientific">Corchorus olitorius</name>
    <dbReference type="NCBI Taxonomy" id="93759"/>
    <lineage>
        <taxon>Eukaryota</taxon>
        <taxon>Viridiplantae</taxon>
        <taxon>Streptophyta</taxon>
        <taxon>Embryophyta</taxon>
        <taxon>Tracheophyta</taxon>
        <taxon>Spermatophyta</taxon>
        <taxon>Magnoliopsida</taxon>
        <taxon>eudicotyledons</taxon>
        <taxon>Gunneridae</taxon>
        <taxon>Pentapetalae</taxon>
        <taxon>rosids</taxon>
        <taxon>malvids</taxon>
        <taxon>Malvales</taxon>
        <taxon>Malvaceae</taxon>
        <taxon>Grewioideae</taxon>
        <taxon>Apeibeae</taxon>
        <taxon>Corchorus</taxon>
    </lineage>
</organism>